<dbReference type="InterPro" id="IPR001322">
    <property type="entry name" value="Lamin_tail_dom"/>
</dbReference>
<feature type="region of interest" description="Disordered" evidence="1">
    <location>
        <begin position="1410"/>
        <end position="1457"/>
    </location>
</feature>
<feature type="region of interest" description="Disordered" evidence="1">
    <location>
        <begin position="957"/>
        <end position="976"/>
    </location>
</feature>
<feature type="domain" description="SLH" evidence="3">
    <location>
        <begin position="1786"/>
        <end position="1846"/>
    </location>
</feature>
<sequence>MLSVKQRRTIIYVLLFSLIFSSFGLIAEPQEARAATGLPRILITELVPNAVNGTGGVTSDMYEYAEIYNNSDQPVKLSDLQFIIRSDDAKDSQGNPKPTSSDPWQGWDATESAKVIPPWGVMVIWVKQTSNNPNTLDDFYTYHKTFNADLKKEQIAIFKGTGFGNVAARTFIVKDKDGKDGNILSTASYVGTSTSDPLDKTSIQYFYPKDGTTAMEHKGDPSRNQPLTTGKLNAMQLPLQEVANPIVTWSDGQATVSWTAPDITGYNDYSYINVYDQTGTIVAGPITKEMKQSVNIHLLNGTNYTFTIKTVLDNVSESSGVTLPTGQPTGSSQFPPSGIYQDSPDLNGRKEQSDLVNFFKVSEKGPIIPGLQQYLVPQGMAYDAAHNWLLISHYREGKSSMLSVVDMITGKLIKAMELYSNASTAYKGHAGGVAVSPNYVWLSSDYKVYQIKMDDLVSAQDGGKLVFSSSFNTETKGSFLTYADGFLWSGDYEDLANYSTKASHYLTNRDNQPHHGWVAGYRLDATGTPAASPEQIFSIPDKIQGMAFVQDKIVLSRSGGRTNMSQLIVYKNPLKSNIPSDKTVDVGGTGVPLTILDGVNAINSLIIPPMSEGVYEYKGKLYVLFESGAATYLYNGTYPVDSIYSVNIEPYLQPQEDKFPELLVTEVSPAPKGASEPNEFVEIYNTTNRPIDLTGYKLYYYYNPGSQPWFDGVTKWNLVAKNNIINPTNMIIQPKSAKIIWLIKPQYKDKPYTIDLFNSEFGTNLTADQFVFADLKDGDAMYDTGNRYVAIVSPEGDKVRDRLSMAGYNAAMENKDCNNDASKGTVTCDVERAKSESIDYSYPVAGINMDGRLMVASPHQTPTPGTVKPQQIANFPSSLSNDVEKPIVTWDDKQAKIEWTDPPIVQDFEVNIYDAKVSLIGTVSKGIKSYTVAGLENGTDYQFTLKVTRFGLESKGVTTETGYPKDGEAPAKPKSLKGNSIDGDIVLEWTSNTEADLVGYKIYVDDKPISSERVDVEASKSKHAFKTDDLEDGKTYQVSIAAVDTSRNVSEKSDSVSIKYEGGPSGFKGTAGDKSATLTWNPMLIDLLGYTVYQNGQPLTVSNSVYTVTYSTYSYTVTGLANGTKYNFAVTGVKKDNKETPKSNIIELTPFVMTDISLDIPSTIPVGGIFNSVVKAVYDGRPAEEIKLNVSYKSADASIVSIEASGQGKALKLGKTVIEATYGSYKTSQNIEVKEDLISLELSGVPSAPFYIGDKAQLKLTAKYSDQSTKEVTAGATYTVDPSAVATVSSSGLLEGKAKGEATIKAAFGGKSAEQKVTVSEKASPVTLVSLEIIGVISNFYPGDRVQLKVTAKYSDNTTKDVTNSAAYTSSKTDILTISSTGMIEGKKTGDSIIKADFGGKSVQSTVSVVDRPLNSGGGGGVVSGGSSSGSANSSTLGASSLKAVKENDSQGRSVTRYEVDSAQLGNAFRSLKADERKVTINISSSEPVTKVAMPAWTLQEGSKNSPNAAIVIQNGGISYEIPVKAFNFDSLAKELGGTIDKMTINVVFTAQSGQEADRIKAVMTGQNAKALTTAYDFTIQATVGGKTVEVKSFNGEYAVRTLEVTGKMDPSKSTGVLIDSTRGTMYFVPTIFTTSGGKTQASIMSQSNSIYAVVELSRTFADVKGHWSQKDVELLASKLVVSGVDDRNFAPDAQITRAQFATMLVTALGLSGLADNVKAAPKFKDVAAGDWFASAVAVAAEKGLISGYENNEFRPNANVTREEMAVMVVRALQLVDKRDVPAAKLVQFSDGTAIGSWASASVAKAVDTGIIQGVTDTSFEPGQYATRAQAATMLKRMLQYLKFMN</sequence>
<evidence type="ECO:0008006" key="7">
    <source>
        <dbReference type="Google" id="ProtNLM"/>
    </source>
</evidence>
<dbReference type="Pfam" id="PF02368">
    <property type="entry name" value="Big_2"/>
    <property type="match status" value="1"/>
</dbReference>
<evidence type="ECO:0000259" key="4">
    <source>
        <dbReference type="PROSITE" id="PS51841"/>
    </source>
</evidence>
<name>A0A916NLG2_9BACL</name>
<dbReference type="PANTHER" id="PTHR43308:SF5">
    <property type="entry name" value="S-LAYER PROTEIN _ PEPTIDOGLYCAN ENDO-BETA-N-ACETYLGLUCOSAMINIDASE"/>
    <property type="match status" value="1"/>
</dbReference>
<dbReference type="PANTHER" id="PTHR43308">
    <property type="entry name" value="OUTER MEMBRANE PROTEIN ALPHA-RELATED"/>
    <property type="match status" value="1"/>
</dbReference>
<feature type="compositionally biased region" description="Polar residues" evidence="1">
    <location>
        <begin position="319"/>
        <end position="335"/>
    </location>
</feature>
<keyword evidence="6" id="KW-1185">Reference proteome</keyword>
<dbReference type="PROSITE" id="PS51272">
    <property type="entry name" value="SLH"/>
    <property type="match status" value="3"/>
</dbReference>
<evidence type="ECO:0000259" key="2">
    <source>
        <dbReference type="PROSITE" id="PS50853"/>
    </source>
</evidence>
<reference evidence="5" key="1">
    <citation type="submission" date="2021-06" db="EMBL/GenBank/DDBJ databases">
        <authorList>
            <person name="Criscuolo A."/>
        </authorList>
    </citation>
    <scope>NUCLEOTIDE SEQUENCE</scope>
    <source>
        <strain evidence="5">CIP111600</strain>
    </source>
</reference>
<dbReference type="Pfam" id="PF00041">
    <property type="entry name" value="fn3"/>
    <property type="match status" value="1"/>
</dbReference>
<dbReference type="SMART" id="SM00060">
    <property type="entry name" value="FN3"/>
    <property type="match status" value="4"/>
</dbReference>
<evidence type="ECO:0000313" key="6">
    <source>
        <dbReference type="Proteomes" id="UP000693672"/>
    </source>
</evidence>
<gene>
    <name evidence="5" type="ORF">PAESOLCIP111_05567</name>
</gene>
<proteinExistence type="predicted"/>
<dbReference type="Pfam" id="PF00932">
    <property type="entry name" value="LTD"/>
    <property type="match status" value="1"/>
</dbReference>
<evidence type="ECO:0000259" key="3">
    <source>
        <dbReference type="PROSITE" id="PS51272"/>
    </source>
</evidence>
<dbReference type="SMART" id="SM00635">
    <property type="entry name" value="BID_2"/>
    <property type="match status" value="3"/>
</dbReference>
<comment type="caution">
    <text evidence="5">The sequence shown here is derived from an EMBL/GenBank/DDBJ whole genome shotgun (WGS) entry which is preliminary data.</text>
</comment>
<dbReference type="Pfam" id="PF00395">
    <property type="entry name" value="SLH"/>
    <property type="match status" value="3"/>
</dbReference>
<feature type="compositionally biased region" description="Polar residues" evidence="1">
    <location>
        <begin position="92"/>
        <end position="103"/>
    </location>
</feature>
<dbReference type="RefSeq" id="WP_218095280.1">
    <property type="nucleotide sequence ID" value="NZ_CAJVAS010000041.1"/>
</dbReference>
<feature type="domain" description="Fibronectin type-III" evidence="2">
    <location>
        <begin position="969"/>
        <end position="1063"/>
    </location>
</feature>
<dbReference type="InterPro" id="IPR003961">
    <property type="entry name" value="FN3_dom"/>
</dbReference>
<dbReference type="PROSITE" id="PS50853">
    <property type="entry name" value="FN3"/>
    <property type="match status" value="1"/>
</dbReference>
<dbReference type="InterPro" id="IPR003343">
    <property type="entry name" value="Big_2"/>
</dbReference>
<feature type="domain" description="SLH" evidence="3">
    <location>
        <begin position="1656"/>
        <end position="1719"/>
    </location>
</feature>
<dbReference type="EMBL" id="CAJVAS010000041">
    <property type="protein sequence ID" value="CAG7648268.1"/>
    <property type="molecule type" value="Genomic_DNA"/>
</dbReference>
<dbReference type="InterPro" id="IPR001119">
    <property type="entry name" value="SLH_dom"/>
</dbReference>
<feature type="domain" description="LTD" evidence="4">
    <location>
        <begin position="650"/>
        <end position="810"/>
    </location>
</feature>
<feature type="region of interest" description="Disordered" evidence="1">
    <location>
        <begin position="88"/>
        <end position="107"/>
    </location>
</feature>
<evidence type="ECO:0000313" key="5">
    <source>
        <dbReference type="EMBL" id="CAG7648268.1"/>
    </source>
</evidence>
<feature type="compositionally biased region" description="Basic and acidic residues" evidence="1">
    <location>
        <begin position="1444"/>
        <end position="1457"/>
    </location>
</feature>
<evidence type="ECO:0000256" key="1">
    <source>
        <dbReference type="SAM" id="MobiDB-lite"/>
    </source>
</evidence>
<dbReference type="PROSITE" id="PS51841">
    <property type="entry name" value="LTD"/>
    <property type="match status" value="2"/>
</dbReference>
<feature type="compositionally biased region" description="Low complexity" evidence="1">
    <location>
        <begin position="1429"/>
        <end position="1441"/>
    </location>
</feature>
<accession>A0A916NLG2</accession>
<organism evidence="5 6">
    <name type="scientific">Paenibacillus solanacearum</name>
    <dbReference type="NCBI Taxonomy" id="2048548"/>
    <lineage>
        <taxon>Bacteria</taxon>
        <taxon>Bacillati</taxon>
        <taxon>Bacillota</taxon>
        <taxon>Bacilli</taxon>
        <taxon>Bacillales</taxon>
        <taxon>Paenibacillaceae</taxon>
        <taxon>Paenibacillus</taxon>
    </lineage>
</organism>
<feature type="domain" description="LTD" evidence="4">
    <location>
        <begin position="27"/>
        <end position="193"/>
    </location>
</feature>
<dbReference type="Proteomes" id="UP000693672">
    <property type="component" value="Unassembled WGS sequence"/>
</dbReference>
<protein>
    <recommendedName>
        <fullName evidence="7">S-layer homology domain-containing protein</fullName>
    </recommendedName>
</protein>
<feature type="region of interest" description="Disordered" evidence="1">
    <location>
        <begin position="319"/>
        <end position="341"/>
    </location>
</feature>
<dbReference type="CDD" id="cd00063">
    <property type="entry name" value="FN3"/>
    <property type="match status" value="2"/>
</dbReference>
<dbReference type="InterPro" id="IPR051465">
    <property type="entry name" value="Cell_Envelope_Struct_Comp"/>
</dbReference>
<feature type="domain" description="SLH" evidence="3">
    <location>
        <begin position="1720"/>
        <end position="1783"/>
    </location>
</feature>
<feature type="compositionally biased region" description="Gly residues" evidence="1">
    <location>
        <begin position="1416"/>
        <end position="1428"/>
    </location>
</feature>